<evidence type="ECO:0000256" key="1">
    <source>
        <dbReference type="PROSITE-ProRule" id="PRU00325"/>
    </source>
</evidence>
<dbReference type="GO" id="GO:0005634">
    <property type="term" value="C:nucleus"/>
    <property type="evidence" value="ECO:0007669"/>
    <property type="project" value="TreeGrafter"/>
</dbReference>
<accession>A0A8D9DTX7</accession>
<dbReference type="AlphaFoldDB" id="A0A8D9DTX7"/>
<dbReference type="Pfam" id="PF14952">
    <property type="entry name" value="zf-tcix"/>
    <property type="match status" value="1"/>
</dbReference>
<sequence>MDPDPKKIKSLLQGLGKSTNRGIKKCSKCGTYNGTRGVFCKNVLCATILKNTDDQNFKDLVKACKLITDNDTHIYSVRINDKDTDQRGFVQLVKTSNTFQGLGLASNQQSLGLTNHSQGLCFVDDCPQTFVSSVLKVHEKDETSTEKLTTPCQHIEVAKTCEVSTTAIPLNPMIIDSMELSSNIKEGLWNLLSENLSTAGSVVQRISKSMFAVKCKTSSKHPLGFLHLTLFNNVKHKNKPDYRHYCTCPPEDKDVTSSSSSTEDPNELKCVHYFAVICSFASDQKLSQEFSHFMESEQMLTLLVNQYLPSEDYSDQLVVSIFNVSPEILAAADNVSMSQEFETVELRAFSESGNPGDLKVLSQDDINSVYTYLAMDNTGTEKQPIHTGVESALIDDSQPRNILVTEDALSILKTPDNIMNTQADLGQQQANLDKPIEILLTNSSTVEEFKSKKRKDKTNNSEVKPKHTKLVNSKPISEMDSHKRLVKYVGKKLSLKSLDLMAEHMKREENVTSDFLRWIGSISERIYLEMHYQFECNKPKTLVFFPTPMNFFECLRERIATLGPKRRLPNSTLAFICKTPPVGTFTKFVWQLTSVIHVKQVLDNPTFPLKLTRSFVDAGDGKFNPLEPSEPDPVESTPETGHFTKIKPFELITYLKVGKTSPNQFEPTPFTVEFIPDLLPVSRMGELKISFEYGHLRPMHNK</sequence>
<keyword evidence="1" id="KW-0479">Metal-binding</keyword>
<dbReference type="PANTHER" id="PTHR13518:SF1">
    <property type="entry name" value="C2ORF42 HOMOLOG"/>
    <property type="match status" value="1"/>
</dbReference>
<feature type="domain" description="SWIM-type" evidence="2">
    <location>
        <begin position="231"/>
        <end position="281"/>
    </location>
</feature>
<proteinExistence type="predicted"/>
<organism evidence="3">
    <name type="scientific">Cacopsylla melanoneura</name>
    <dbReference type="NCBI Taxonomy" id="428564"/>
    <lineage>
        <taxon>Eukaryota</taxon>
        <taxon>Metazoa</taxon>
        <taxon>Ecdysozoa</taxon>
        <taxon>Arthropoda</taxon>
        <taxon>Hexapoda</taxon>
        <taxon>Insecta</taxon>
        <taxon>Pterygota</taxon>
        <taxon>Neoptera</taxon>
        <taxon>Paraneoptera</taxon>
        <taxon>Hemiptera</taxon>
        <taxon>Sternorrhyncha</taxon>
        <taxon>Psylloidea</taxon>
        <taxon>Psyllidae</taxon>
        <taxon>Psyllinae</taxon>
        <taxon>Cacopsylla</taxon>
    </lineage>
</organism>
<dbReference type="EMBL" id="HBUF01379022">
    <property type="protein sequence ID" value="CAG6729493.1"/>
    <property type="molecule type" value="Transcribed_RNA"/>
</dbReference>
<name>A0A8D9DTX7_9HEMI</name>
<dbReference type="InterPro" id="IPR026049">
    <property type="entry name" value="C2orf42"/>
</dbReference>
<dbReference type="InterPro" id="IPR007527">
    <property type="entry name" value="Znf_SWIM"/>
</dbReference>
<dbReference type="PANTHER" id="PTHR13518">
    <property type="entry name" value="PUTATIVE TREBLE-CLEF ZINC-FINGER C2ORF42 FAMILY MEMBER"/>
    <property type="match status" value="1"/>
</dbReference>
<dbReference type="GO" id="GO:0008270">
    <property type="term" value="F:zinc ion binding"/>
    <property type="evidence" value="ECO:0007669"/>
    <property type="project" value="UniProtKB-KW"/>
</dbReference>
<dbReference type="InterPro" id="IPR029269">
    <property type="entry name" value="Zf-tcix"/>
</dbReference>
<keyword evidence="1" id="KW-0862">Zinc</keyword>
<reference evidence="3" key="1">
    <citation type="submission" date="2021-05" db="EMBL/GenBank/DDBJ databases">
        <authorList>
            <person name="Alioto T."/>
            <person name="Alioto T."/>
            <person name="Gomez Garrido J."/>
        </authorList>
    </citation>
    <scope>NUCLEOTIDE SEQUENCE</scope>
</reference>
<protein>
    <submittedName>
        <fullName evidence="3">Uncharacterized protein C2orf42</fullName>
    </submittedName>
</protein>
<keyword evidence="1" id="KW-0863">Zinc-finger</keyword>
<evidence type="ECO:0000259" key="2">
    <source>
        <dbReference type="PROSITE" id="PS50966"/>
    </source>
</evidence>
<dbReference type="PROSITE" id="PS50966">
    <property type="entry name" value="ZF_SWIM"/>
    <property type="match status" value="1"/>
</dbReference>
<evidence type="ECO:0000313" key="3">
    <source>
        <dbReference type="EMBL" id="CAG6729493.1"/>
    </source>
</evidence>